<organism evidence="1">
    <name type="scientific">Yersinia enterocolitica</name>
    <dbReference type="NCBI Taxonomy" id="630"/>
    <lineage>
        <taxon>Bacteria</taxon>
        <taxon>Pseudomonadati</taxon>
        <taxon>Pseudomonadota</taxon>
        <taxon>Gammaproteobacteria</taxon>
        <taxon>Enterobacterales</taxon>
        <taxon>Yersiniaceae</taxon>
        <taxon>Yersinia</taxon>
    </lineage>
</organism>
<evidence type="ECO:0000313" key="1">
    <source>
        <dbReference type="EMBL" id="CAX67767.1"/>
    </source>
</evidence>
<dbReference type="AlphaFoldDB" id="F2Q836"/>
<accession>F2Q836</accession>
<proteinExistence type="predicted"/>
<gene>
    <name evidence="1" type="ORF">Y69_0054</name>
</gene>
<reference evidence="1" key="1">
    <citation type="submission" date="2009-04" db="EMBL/GenBank/DDBJ databases">
        <title>Novel enterobacterial integrative and conjugative elements (ICEs), including a mobilisable relateive of SPI-7.</title>
        <authorList>
            <person name="Seth-Smith H.M."/>
        </authorList>
    </citation>
    <scope>NUCLEOTIDE SEQUENCE</scope>
    <source>
        <strain evidence="1">Y69</strain>
    </source>
</reference>
<sequence length="75" mass="8019">MVCNGTTDVRIKLPISNIVFTEGATSNVTTQPSYGVIEVKENQTAPIPLIFNTTVSSNSEAGEYTQSLVVTAEIQ</sequence>
<dbReference type="EMBL" id="FN298493">
    <property type="protein sequence ID" value="CAX67767.1"/>
    <property type="molecule type" value="Genomic_DNA"/>
</dbReference>
<protein>
    <recommendedName>
        <fullName evidence="2">Fimbrial protein</fullName>
    </recommendedName>
</protein>
<name>F2Q836_YEREN</name>
<evidence type="ECO:0008006" key="2">
    <source>
        <dbReference type="Google" id="ProtNLM"/>
    </source>
</evidence>